<comment type="caution">
    <text evidence="2">The sequence shown here is derived from an EMBL/GenBank/DDBJ whole genome shotgun (WGS) entry which is preliminary data.</text>
</comment>
<dbReference type="Proteomes" id="UP001197114">
    <property type="component" value="Unassembled WGS sequence"/>
</dbReference>
<evidence type="ECO:0000313" key="3">
    <source>
        <dbReference type="Proteomes" id="UP001197114"/>
    </source>
</evidence>
<feature type="transmembrane region" description="Helical" evidence="1">
    <location>
        <begin position="21"/>
        <end position="41"/>
    </location>
</feature>
<gene>
    <name evidence="2" type="ORF">GKQ77_13835</name>
</gene>
<dbReference type="EMBL" id="WMBF01000120">
    <property type="protein sequence ID" value="MBW5422630.1"/>
    <property type="molecule type" value="Genomic_DNA"/>
</dbReference>
<evidence type="ECO:0000256" key="1">
    <source>
        <dbReference type="SAM" id="Phobius"/>
    </source>
</evidence>
<organism evidence="2 3">
    <name type="scientific">Streptomyces anatolicus</name>
    <dbReference type="NCBI Taxonomy" id="2675858"/>
    <lineage>
        <taxon>Bacteria</taxon>
        <taxon>Bacillati</taxon>
        <taxon>Actinomycetota</taxon>
        <taxon>Actinomycetes</taxon>
        <taxon>Kitasatosporales</taxon>
        <taxon>Streptomycetaceae</taxon>
        <taxon>Streptomyces</taxon>
    </lineage>
</organism>
<keyword evidence="3" id="KW-1185">Reference proteome</keyword>
<keyword evidence="1" id="KW-0812">Transmembrane</keyword>
<evidence type="ECO:0000313" key="2">
    <source>
        <dbReference type="EMBL" id="MBW5422630.1"/>
    </source>
</evidence>
<proteinExistence type="predicted"/>
<reference evidence="2 3" key="1">
    <citation type="submission" date="2019-11" db="EMBL/GenBank/DDBJ databases">
        <authorList>
            <person name="Ay H."/>
        </authorList>
    </citation>
    <scope>NUCLEOTIDE SEQUENCE [LARGE SCALE GENOMIC DNA]</scope>
    <source>
        <strain evidence="2 3">BG9H</strain>
    </source>
</reference>
<feature type="transmembrane region" description="Helical" evidence="1">
    <location>
        <begin position="110"/>
        <end position="128"/>
    </location>
</feature>
<keyword evidence="1" id="KW-0472">Membrane</keyword>
<accession>A0ABS6YMJ2</accession>
<sequence>MTESSETQFHPRRWRANPYRLLFLMKIVLVLALLRCFAGPATKDFLGEAVLPMPTWEWTLCATSPVILICLARHPDDWAELSGERVMITGTLGIYAFYAVLGAIGLGSWLLWTAVGICLAGFAAMWHLNRKERLRAA</sequence>
<keyword evidence="1" id="KW-1133">Transmembrane helix</keyword>
<protein>
    <submittedName>
        <fullName evidence="2">Uncharacterized protein</fullName>
    </submittedName>
</protein>
<dbReference type="RefSeq" id="WP_219689022.1">
    <property type="nucleotide sequence ID" value="NZ_WMBF01000120.1"/>
</dbReference>
<feature type="transmembrane region" description="Helical" evidence="1">
    <location>
        <begin position="56"/>
        <end position="74"/>
    </location>
</feature>
<name>A0ABS6YMJ2_9ACTN</name>
<feature type="transmembrane region" description="Helical" evidence="1">
    <location>
        <begin position="86"/>
        <end position="104"/>
    </location>
</feature>